<proteinExistence type="predicted"/>
<evidence type="ECO:0000259" key="2">
    <source>
        <dbReference type="Pfam" id="PF23868"/>
    </source>
</evidence>
<feature type="region of interest" description="Disordered" evidence="1">
    <location>
        <begin position="423"/>
        <end position="449"/>
    </location>
</feature>
<keyword evidence="4" id="KW-1185">Reference proteome</keyword>
<sequence length="592" mass="64883">RRRHGSTLASTTAINAPSEVPPRLKELHVALDGLKSSAANYVNLSRLQLALRGLEARDPVVRIAVLSLDDQKAARRLVRLLLADPLAPAGRWERELEAGSEDGRGILLRYGEENDIHPHNPLLRTVSVPSRILQKNKIEVLISSLNINVGGLGRATDADQPKDAVLVPTLQTPTSASGRVTLVTYPIHRAVIFGQGLQSCAAYGRFMAGQAGGAMPAETVKVAVGMPAPASEVEQAVSDEYAAIDVNVADEAVAKFRESIANSVFFERGWHRSGLPVLSKWLSQGATPTDAETLKPAIRNLVDSILSDADERIIATDAQRLQELLSSSIPEATRATLLDAVRIWAEQGHTELREQLDLAFDSKHWRKLNWWKLFWRVDDVGMIASEILSRRWLTEAEKDIIWVAGRIEEAGFFASVTDRPDLATITTPPTKQPNKTDEVASKHATMEPKPWPQEIPMARAYFSATRIPPLQALAQKLVVQTLVSTSATSALGALMWLSSSTTTVFEVGAVAALGAVLSLGRMQSLWERAREAWQGDVRETGRRALRETEESVRRIVVNNEKGRTDEAGVRERREAREAVGRAREALERVGGG</sequence>
<protein>
    <recommendedName>
        <fullName evidence="2">Mmc1 C-terminal domain-containing protein</fullName>
    </recommendedName>
</protein>
<dbReference type="PANTHER" id="PTHR38644">
    <property type="entry name" value="EXPRESSED PROTEIN"/>
    <property type="match status" value="1"/>
</dbReference>
<evidence type="ECO:0000313" key="3">
    <source>
        <dbReference type="EMBL" id="KAF2090716.1"/>
    </source>
</evidence>
<dbReference type="OrthoDB" id="5319015at2759"/>
<feature type="compositionally biased region" description="Basic and acidic residues" evidence="1">
    <location>
        <begin position="434"/>
        <end position="446"/>
    </location>
</feature>
<evidence type="ECO:0000256" key="1">
    <source>
        <dbReference type="SAM" id="MobiDB-lite"/>
    </source>
</evidence>
<organism evidence="3 4">
    <name type="scientific">Saccharata proteae CBS 121410</name>
    <dbReference type="NCBI Taxonomy" id="1314787"/>
    <lineage>
        <taxon>Eukaryota</taxon>
        <taxon>Fungi</taxon>
        <taxon>Dikarya</taxon>
        <taxon>Ascomycota</taxon>
        <taxon>Pezizomycotina</taxon>
        <taxon>Dothideomycetes</taxon>
        <taxon>Dothideomycetes incertae sedis</taxon>
        <taxon>Botryosphaeriales</taxon>
        <taxon>Saccharataceae</taxon>
        <taxon>Saccharata</taxon>
    </lineage>
</organism>
<dbReference type="EMBL" id="ML978712">
    <property type="protein sequence ID" value="KAF2090716.1"/>
    <property type="molecule type" value="Genomic_DNA"/>
</dbReference>
<feature type="region of interest" description="Disordered" evidence="1">
    <location>
        <begin position="563"/>
        <end position="592"/>
    </location>
</feature>
<accession>A0A9P4LXL7</accession>
<gene>
    <name evidence="3" type="ORF">K490DRAFT_18170</name>
</gene>
<comment type="caution">
    <text evidence="3">The sequence shown here is derived from an EMBL/GenBank/DDBJ whole genome shotgun (WGS) entry which is preliminary data.</text>
</comment>
<feature type="compositionally biased region" description="Polar residues" evidence="1">
    <location>
        <begin position="424"/>
        <end position="433"/>
    </location>
</feature>
<name>A0A9P4LXL7_9PEZI</name>
<dbReference type="Pfam" id="PF23868">
    <property type="entry name" value="Mmc1_C"/>
    <property type="match status" value="1"/>
</dbReference>
<reference evidence="3" key="1">
    <citation type="journal article" date="2020" name="Stud. Mycol.">
        <title>101 Dothideomycetes genomes: a test case for predicting lifestyles and emergence of pathogens.</title>
        <authorList>
            <person name="Haridas S."/>
            <person name="Albert R."/>
            <person name="Binder M."/>
            <person name="Bloem J."/>
            <person name="Labutti K."/>
            <person name="Salamov A."/>
            <person name="Andreopoulos B."/>
            <person name="Baker S."/>
            <person name="Barry K."/>
            <person name="Bills G."/>
            <person name="Bluhm B."/>
            <person name="Cannon C."/>
            <person name="Castanera R."/>
            <person name="Culley D."/>
            <person name="Daum C."/>
            <person name="Ezra D."/>
            <person name="Gonzalez J."/>
            <person name="Henrissat B."/>
            <person name="Kuo A."/>
            <person name="Liang C."/>
            <person name="Lipzen A."/>
            <person name="Lutzoni F."/>
            <person name="Magnuson J."/>
            <person name="Mondo S."/>
            <person name="Nolan M."/>
            <person name="Ohm R."/>
            <person name="Pangilinan J."/>
            <person name="Park H.-J."/>
            <person name="Ramirez L."/>
            <person name="Alfaro M."/>
            <person name="Sun H."/>
            <person name="Tritt A."/>
            <person name="Yoshinaga Y."/>
            <person name="Zwiers L.-H."/>
            <person name="Turgeon B."/>
            <person name="Goodwin S."/>
            <person name="Spatafora J."/>
            <person name="Crous P."/>
            <person name="Grigoriev I."/>
        </authorList>
    </citation>
    <scope>NUCLEOTIDE SEQUENCE</scope>
    <source>
        <strain evidence="3">CBS 121410</strain>
    </source>
</reference>
<dbReference type="InterPro" id="IPR056196">
    <property type="entry name" value="Mmc1_C"/>
</dbReference>
<feature type="domain" description="Mmc1 C-terminal" evidence="2">
    <location>
        <begin position="339"/>
        <end position="542"/>
    </location>
</feature>
<feature type="non-terminal residue" evidence="3">
    <location>
        <position position="592"/>
    </location>
</feature>
<dbReference type="PANTHER" id="PTHR38644:SF1">
    <property type="entry name" value="EXPRESSED PROTEIN"/>
    <property type="match status" value="1"/>
</dbReference>
<dbReference type="AlphaFoldDB" id="A0A9P4LXL7"/>
<dbReference type="Proteomes" id="UP000799776">
    <property type="component" value="Unassembled WGS sequence"/>
</dbReference>
<dbReference type="Pfam" id="PF23867">
    <property type="entry name" value="Mmc1_N"/>
    <property type="match status" value="1"/>
</dbReference>
<evidence type="ECO:0000313" key="4">
    <source>
        <dbReference type="Proteomes" id="UP000799776"/>
    </source>
</evidence>
<feature type="non-terminal residue" evidence="3">
    <location>
        <position position="1"/>
    </location>
</feature>